<gene>
    <name evidence="1" type="ORF">E5329_28050</name>
</gene>
<sequence>MGSEKIKEDTTTTAVPAKDAPAQVKKIGRTTYIVRVHFSKTSKETMSDKIKRMLKNEIRQM</sequence>
<evidence type="ECO:0000313" key="1">
    <source>
        <dbReference type="EMBL" id="TGY86612.1"/>
    </source>
</evidence>
<organism evidence="1 2">
    <name type="scientific">Petralouisia muris</name>
    <dbReference type="NCBI Taxonomy" id="3032872"/>
    <lineage>
        <taxon>Bacteria</taxon>
        <taxon>Bacillati</taxon>
        <taxon>Bacillota</taxon>
        <taxon>Clostridia</taxon>
        <taxon>Lachnospirales</taxon>
        <taxon>Lachnospiraceae</taxon>
        <taxon>Petralouisia</taxon>
    </lineage>
</organism>
<comment type="caution">
    <text evidence="1">The sequence shown here is derived from an EMBL/GenBank/DDBJ whole genome shotgun (WGS) entry which is preliminary data.</text>
</comment>
<reference evidence="1" key="1">
    <citation type="submission" date="2019-04" db="EMBL/GenBank/DDBJ databases">
        <title>Microbes associate with the intestines of laboratory mice.</title>
        <authorList>
            <person name="Navarre W."/>
            <person name="Wong E."/>
            <person name="Huang K."/>
            <person name="Tropini C."/>
            <person name="Ng K."/>
            <person name="Yu B."/>
        </authorList>
    </citation>
    <scope>NUCLEOTIDE SEQUENCE</scope>
    <source>
        <strain evidence="1">NM01_1-7b</strain>
    </source>
</reference>
<name>A0AC61RM75_9FIRM</name>
<protein>
    <submittedName>
        <fullName evidence="1">Uncharacterized protein</fullName>
    </submittedName>
</protein>
<keyword evidence="2" id="KW-1185">Reference proteome</keyword>
<dbReference type="Proteomes" id="UP000304953">
    <property type="component" value="Unassembled WGS sequence"/>
</dbReference>
<evidence type="ECO:0000313" key="2">
    <source>
        <dbReference type="Proteomes" id="UP000304953"/>
    </source>
</evidence>
<dbReference type="EMBL" id="SRYA01000146">
    <property type="protein sequence ID" value="TGY86612.1"/>
    <property type="molecule type" value="Genomic_DNA"/>
</dbReference>
<accession>A0AC61RM75</accession>
<proteinExistence type="predicted"/>